<evidence type="ECO:0000313" key="2">
    <source>
        <dbReference type="EMBL" id="CBY23203.1"/>
    </source>
</evidence>
<organism evidence="2">
    <name type="scientific">Oikopleura dioica</name>
    <name type="common">Tunicate</name>
    <dbReference type="NCBI Taxonomy" id="34765"/>
    <lineage>
        <taxon>Eukaryota</taxon>
        <taxon>Metazoa</taxon>
        <taxon>Chordata</taxon>
        <taxon>Tunicata</taxon>
        <taxon>Appendicularia</taxon>
        <taxon>Copelata</taxon>
        <taxon>Oikopleuridae</taxon>
        <taxon>Oikopleura</taxon>
    </lineage>
</organism>
<dbReference type="EMBL" id="FN653020">
    <property type="protein sequence ID" value="CBY23203.1"/>
    <property type="molecule type" value="Genomic_DNA"/>
</dbReference>
<reference evidence="2" key="1">
    <citation type="journal article" date="2010" name="Science">
        <title>Plasticity of animal genome architecture unmasked by rapid evolution of a pelagic tunicate.</title>
        <authorList>
            <person name="Denoeud F."/>
            <person name="Henriet S."/>
            <person name="Mungpakdee S."/>
            <person name="Aury J.M."/>
            <person name="Da Silva C."/>
            <person name="Brinkmann H."/>
            <person name="Mikhaleva J."/>
            <person name="Olsen L.C."/>
            <person name="Jubin C."/>
            <person name="Canestro C."/>
            <person name="Bouquet J.M."/>
            <person name="Danks G."/>
            <person name="Poulain J."/>
            <person name="Campsteijn C."/>
            <person name="Adamski M."/>
            <person name="Cross I."/>
            <person name="Yadetie F."/>
            <person name="Muffato M."/>
            <person name="Louis A."/>
            <person name="Butcher S."/>
            <person name="Tsagkogeorga G."/>
            <person name="Konrad A."/>
            <person name="Singh S."/>
            <person name="Jensen M.F."/>
            <person name="Cong E.H."/>
            <person name="Eikeseth-Otteraa H."/>
            <person name="Noel B."/>
            <person name="Anthouard V."/>
            <person name="Porcel B.M."/>
            <person name="Kachouri-Lafond R."/>
            <person name="Nishino A."/>
            <person name="Ugolini M."/>
            <person name="Chourrout P."/>
            <person name="Nishida H."/>
            <person name="Aasland R."/>
            <person name="Huzurbazar S."/>
            <person name="Westhof E."/>
            <person name="Delsuc F."/>
            <person name="Lehrach H."/>
            <person name="Reinhardt R."/>
            <person name="Weissenbach J."/>
            <person name="Roy S.W."/>
            <person name="Artiguenave F."/>
            <person name="Postlethwait J.H."/>
            <person name="Manak J.R."/>
            <person name="Thompson E.M."/>
            <person name="Jaillon O."/>
            <person name="Du Pasquier L."/>
            <person name="Boudinot P."/>
            <person name="Liberles D.A."/>
            <person name="Volff J.N."/>
            <person name="Philippe H."/>
            <person name="Lenhard B."/>
            <person name="Roest Crollius H."/>
            <person name="Wincker P."/>
            <person name="Chourrout D."/>
        </authorList>
    </citation>
    <scope>NUCLEOTIDE SEQUENCE [LARGE SCALE GENOMIC DNA]</scope>
</reference>
<sequence>MNVFDGQKWLSLATFLYKLGRAGMPAHTQESVISHNSPKISVSTAHMPTVFVPNSRASLSEAEPLSAAQYDPRLLMGELEEVSNRRRLLDENLKKQKRADFTEDEYLDEKPIKLKVSKAISEAKARVPAKLCKQKAQSRYTPPTRQNVQQNIPPKNIPKRPVRAQKSTSVEFTDEKLKTIYGRAEWQNKSRRLGRNPYIYHESPPKHHTNVQISQGIHVRSSKSQTTPRLGLERGESAIQIAPPVRAGPSNRNQVLCDETSTASISTSEVLSSTPLPSMEAEVVDRSQNTSQMATTEPTNTQPYSSVETQATLENDSRQPPLIIKPAYEFKRAASPKADDRVDELKGWLEREFMSKFIQDRVKEPPVVPPRHHEKQPQDERLLRKLVEDRVRKYLREMRRQKTPPTPKVVKPKTEPLIVSQTYLRPMTPSPIQSFTSPTPFELEPYIDDTLPNISTPEPSHRPPRTPSILEQNNTLENLPCDESDESFNPILRKSESEGSISSFTAGYTPELSVTGNAELEDLSASQIITPGVSTKSVISINSLDGKSSPTPIRSSTPGKSAPQPELETRSPSVKEEPQDVPVEPDTIQEQSEESTLCTSTDATFSPGELIISFGEYRAPKTLPLPQKQQKKNSDSLSEGEIECSANDVSSITSRSFSEGEIRYRVKKSQNPNAISAPFEETISEESENDDPTDLQPDNSLSDQCN</sequence>
<name>E4X0A4_OIKDI</name>
<feature type="compositionally biased region" description="Polar residues" evidence="1">
    <location>
        <begin position="541"/>
        <end position="559"/>
    </location>
</feature>
<gene>
    <name evidence="2" type="ORF">GSOID_T00015136001</name>
</gene>
<evidence type="ECO:0000313" key="3">
    <source>
        <dbReference type="Proteomes" id="UP000001307"/>
    </source>
</evidence>
<dbReference type="InParanoid" id="E4X0A4"/>
<feature type="region of interest" description="Disordered" evidence="1">
    <location>
        <begin position="541"/>
        <end position="604"/>
    </location>
</feature>
<proteinExistence type="predicted"/>
<feature type="region of interest" description="Disordered" evidence="1">
    <location>
        <begin position="620"/>
        <end position="706"/>
    </location>
</feature>
<evidence type="ECO:0000256" key="1">
    <source>
        <dbReference type="SAM" id="MobiDB-lite"/>
    </source>
</evidence>
<dbReference type="OrthoDB" id="10469101at2759"/>
<feature type="region of interest" description="Disordered" evidence="1">
    <location>
        <begin position="439"/>
        <end position="470"/>
    </location>
</feature>
<feature type="compositionally biased region" description="Polar residues" evidence="1">
    <location>
        <begin position="696"/>
        <end position="706"/>
    </location>
</feature>
<feature type="compositionally biased region" description="Acidic residues" evidence="1">
    <location>
        <begin position="682"/>
        <end position="693"/>
    </location>
</feature>
<feature type="compositionally biased region" description="Polar residues" evidence="1">
    <location>
        <begin position="647"/>
        <end position="657"/>
    </location>
</feature>
<feature type="compositionally biased region" description="Basic and acidic residues" evidence="1">
    <location>
        <begin position="567"/>
        <end position="578"/>
    </location>
</feature>
<feature type="region of interest" description="Disordered" evidence="1">
    <location>
        <begin position="133"/>
        <end position="169"/>
    </location>
</feature>
<feature type="compositionally biased region" description="Polar residues" evidence="1">
    <location>
        <begin position="135"/>
        <end position="153"/>
    </location>
</feature>
<protein>
    <submittedName>
        <fullName evidence="2">Uncharacterized protein</fullName>
    </submittedName>
</protein>
<feature type="compositionally biased region" description="Polar residues" evidence="1">
    <location>
        <begin position="588"/>
        <end position="604"/>
    </location>
</feature>
<keyword evidence="3" id="KW-1185">Reference proteome</keyword>
<dbReference type="AlphaFoldDB" id="E4X0A4"/>
<accession>E4X0A4</accession>
<dbReference type="Proteomes" id="UP000001307">
    <property type="component" value="Unassembled WGS sequence"/>
</dbReference>